<dbReference type="Pfam" id="PF17326">
    <property type="entry name" value="DUF5365"/>
    <property type="match status" value="1"/>
</dbReference>
<dbReference type="AlphaFoldDB" id="A0A7X0HQ22"/>
<gene>
    <name evidence="1" type="ORF">HNR53_000024</name>
</gene>
<keyword evidence="2" id="KW-1185">Reference proteome</keyword>
<evidence type="ECO:0000313" key="2">
    <source>
        <dbReference type="Proteomes" id="UP000531594"/>
    </source>
</evidence>
<dbReference type="EMBL" id="JACHGK010000001">
    <property type="protein sequence ID" value="MBB6443436.1"/>
    <property type="molecule type" value="Genomic_DNA"/>
</dbReference>
<protein>
    <recommendedName>
        <fullName evidence="3">YhcU family protein</fullName>
    </recommendedName>
</protein>
<name>A0A7X0HQ22_9BACI</name>
<accession>A0A7X0HQ22</accession>
<dbReference type="InterPro" id="IPR020355">
    <property type="entry name" value="Uncharacterised_YhcU"/>
</dbReference>
<comment type="caution">
    <text evidence="1">The sequence shown here is derived from an EMBL/GenBank/DDBJ whole genome shotgun (WGS) entry which is preliminary data.</text>
</comment>
<dbReference type="Proteomes" id="UP000531594">
    <property type="component" value="Unassembled WGS sequence"/>
</dbReference>
<reference evidence="1 2" key="1">
    <citation type="submission" date="2020-08" db="EMBL/GenBank/DDBJ databases">
        <title>Genomic Encyclopedia of Type Strains, Phase IV (KMG-IV): sequencing the most valuable type-strain genomes for metagenomic binning, comparative biology and taxonomic classification.</title>
        <authorList>
            <person name="Goeker M."/>
        </authorList>
    </citation>
    <scope>NUCLEOTIDE SEQUENCE [LARGE SCALE GENOMIC DNA]</scope>
    <source>
        <strain evidence="1 2">DSM 5391</strain>
    </source>
</reference>
<evidence type="ECO:0008006" key="3">
    <source>
        <dbReference type="Google" id="ProtNLM"/>
    </source>
</evidence>
<dbReference type="RefSeq" id="WP_184521329.1">
    <property type="nucleotide sequence ID" value="NZ_JACHGK010000001.1"/>
</dbReference>
<sequence>MKVVFASTESQEEKIKELIDHFYSDIFPAYFTDGDIQKYERLKVLNTSKSHFEQFGTLKDAYQVIASLQTLIAILETKTLDGQYMETFYKNVSILKDYGFYFPFEYEQFEVSKLAKADEISLYTKPANQMLI</sequence>
<evidence type="ECO:0000313" key="1">
    <source>
        <dbReference type="EMBL" id="MBB6443436.1"/>
    </source>
</evidence>
<proteinExistence type="predicted"/>
<organism evidence="1 2">
    <name type="scientific">Bacillus benzoevorans</name>
    <dbReference type="NCBI Taxonomy" id="1456"/>
    <lineage>
        <taxon>Bacteria</taxon>
        <taxon>Bacillati</taxon>
        <taxon>Bacillota</taxon>
        <taxon>Bacilli</taxon>
        <taxon>Bacillales</taxon>
        <taxon>Bacillaceae</taxon>
        <taxon>Bacillus</taxon>
    </lineage>
</organism>